<organism evidence="1 2">
    <name type="scientific">Bacteroides pyogenes F0041</name>
    <dbReference type="NCBI Taxonomy" id="1321819"/>
    <lineage>
        <taxon>Bacteria</taxon>
        <taxon>Pseudomonadati</taxon>
        <taxon>Bacteroidota</taxon>
        <taxon>Bacteroidia</taxon>
        <taxon>Bacteroidales</taxon>
        <taxon>Bacteroidaceae</taxon>
        <taxon>Bacteroides</taxon>
    </lineage>
</organism>
<dbReference type="HOGENOM" id="CLU_3285224_0_0_10"/>
<comment type="caution">
    <text evidence="1">The sequence shown here is derived from an EMBL/GenBank/DDBJ whole genome shotgun (WGS) entry which is preliminary data.</text>
</comment>
<evidence type="ECO:0000313" key="1">
    <source>
        <dbReference type="EMBL" id="ERI84081.1"/>
    </source>
</evidence>
<protein>
    <submittedName>
        <fullName evidence="1">Uncharacterized protein</fullName>
    </submittedName>
</protein>
<accession>U2DW77</accession>
<dbReference type="AlphaFoldDB" id="U2DW77"/>
<evidence type="ECO:0000313" key="2">
    <source>
        <dbReference type="Proteomes" id="UP000016496"/>
    </source>
</evidence>
<gene>
    <name evidence="1" type="ORF">HMPREF1981_02519</name>
</gene>
<reference evidence="1 2" key="1">
    <citation type="submission" date="2013-08" db="EMBL/GenBank/DDBJ databases">
        <authorList>
            <person name="Weinstock G."/>
            <person name="Sodergren E."/>
            <person name="Wylie T."/>
            <person name="Fulton L."/>
            <person name="Fulton R."/>
            <person name="Fronick C."/>
            <person name="O'Laughlin M."/>
            <person name="Godfrey J."/>
            <person name="Miner T."/>
            <person name="Herter B."/>
            <person name="Appelbaum E."/>
            <person name="Cordes M."/>
            <person name="Lek S."/>
            <person name="Wollam A."/>
            <person name="Pepin K.H."/>
            <person name="Palsikar V.B."/>
            <person name="Mitreva M."/>
            <person name="Wilson R.K."/>
        </authorList>
    </citation>
    <scope>NUCLEOTIDE SEQUENCE [LARGE SCALE GENOMIC DNA]</scope>
    <source>
        <strain evidence="1 2">F0041</strain>
    </source>
</reference>
<proteinExistence type="predicted"/>
<dbReference type="PATRIC" id="fig|1321819.3.peg.2324"/>
<name>U2DW77_9BACE</name>
<dbReference type="EMBL" id="AWSV01000135">
    <property type="protein sequence ID" value="ERI84081.1"/>
    <property type="molecule type" value="Genomic_DNA"/>
</dbReference>
<dbReference type="Proteomes" id="UP000016496">
    <property type="component" value="Unassembled WGS sequence"/>
</dbReference>
<sequence>MSVWGDFYASFRWVDSFRFSGVNKVGLRRNKVLWREYYLQ</sequence>